<dbReference type="InterPro" id="IPR036390">
    <property type="entry name" value="WH_DNA-bd_sf"/>
</dbReference>
<dbReference type="InterPro" id="IPR052509">
    <property type="entry name" value="Metal_resp_DNA-bind_regulator"/>
</dbReference>
<keyword evidence="4" id="KW-1185">Reference proteome</keyword>
<dbReference type="InterPro" id="IPR036388">
    <property type="entry name" value="WH-like_DNA-bd_sf"/>
</dbReference>
<evidence type="ECO:0000313" key="3">
    <source>
        <dbReference type="EMBL" id="KPL71012.1"/>
    </source>
</evidence>
<dbReference type="Pfam" id="PF03551">
    <property type="entry name" value="PadR"/>
    <property type="match status" value="1"/>
</dbReference>
<keyword evidence="1" id="KW-0175">Coiled coil</keyword>
<accession>A0A0P6WMC3</accession>
<dbReference type="RefSeq" id="WP_062422738.1">
    <property type="nucleotide sequence ID" value="NZ_BBYA01000011.1"/>
</dbReference>
<sequence length="177" mass="20296">MYVLSNLDYVLLMLAAEKPVYGYQMEQIIKERGIRVWTNIGFSSIYHGLNKLENGGFLQSQNESDVDRPNRKIYSLTAAGKEILHEETLQRLASPRLHTGDFDLALCCLPILTKKEIRKSLEFLKETLAERIREVENKKACQELSSSPHVTLLFDHNLHAMKSEYEWVLSLIESQGG</sequence>
<dbReference type="STRING" id="229920.ADM99_11980"/>
<dbReference type="AlphaFoldDB" id="A0A0P6WMC3"/>
<feature type="domain" description="Transcription regulator PadR N-terminal" evidence="2">
    <location>
        <begin position="11"/>
        <end position="85"/>
    </location>
</feature>
<name>A0A0P6WMC3_9CHLR</name>
<dbReference type="InterPro" id="IPR005149">
    <property type="entry name" value="Tscrpt_reg_PadR_N"/>
</dbReference>
<evidence type="ECO:0000256" key="1">
    <source>
        <dbReference type="SAM" id="Coils"/>
    </source>
</evidence>
<dbReference type="Gene3D" id="1.10.10.10">
    <property type="entry name" value="Winged helix-like DNA-binding domain superfamily/Winged helix DNA-binding domain"/>
    <property type="match status" value="1"/>
</dbReference>
<dbReference type="PANTHER" id="PTHR33169:SF14">
    <property type="entry name" value="TRANSCRIPTIONAL REGULATOR RV3488"/>
    <property type="match status" value="1"/>
</dbReference>
<evidence type="ECO:0000313" key="4">
    <source>
        <dbReference type="Proteomes" id="UP000050430"/>
    </source>
</evidence>
<dbReference type="Proteomes" id="UP000050430">
    <property type="component" value="Unassembled WGS sequence"/>
</dbReference>
<protein>
    <recommendedName>
        <fullName evidence="2">Transcription regulator PadR N-terminal domain-containing protein</fullName>
    </recommendedName>
</protein>
<feature type="coiled-coil region" evidence="1">
    <location>
        <begin position="114"/>
        <end position="145"/>
    </location>
</feature>
<evidence type="ECO:0000259" key="2">
    <source>
        <dbReference type="Pfam" id="PF03551"/>
    </source>
</evidence>
<proteinExistence type="predicted"/>
<dbReference type="PANTHER" id="PTHR33169">
    <property type="entry name" value="PADR-FAMILY TRANSCRIPTIONAL REGULATOR"/>
    <property type="match status" value="1"/>
</dbReference>
<dbReference type="SUPFAM" id="SSF46785">
    <property type="entry name" value="Winged helix' DNA-binding domain"/>
    <property type="match status" value="1"/>
</dbReference>
<reference evidence="3 4" key="1">
    <citation type="submission" date="2015-07" db="EMBL/GenBank/DDBJ databases">
        <title>Genome sequence of Leptolinea tardivitalis DSM 16556.</title>
        <authorList>
            <person name="Hemp J."/>
            <person name="Ward L.M."/>
            <person name="Pace L.A."/>
            <person name="Fischer W.W."/>
        </authorList>
    </citation>
    <scope>NUCLEOTIDE SEQUENCE [LARGE SCALE GENOMIC DNA]</scope>
    <source>
        <strain evidence="3 4">YMTK-2</strain>
    </source>
</reference>
<gene>
    <name evidence="3" type="ORF">ADM99_11980</name>
</gene>
<dbReference type="EMBL" id="LGCK01000012">
    <property type="protein sequence ID" value="KPL71012.1"/>
    <property type="molecule type" value="Genomic_DNA"/>
</dbReference>
<organism evidence="3 4">
    <name type="scientific">Leptolinea tardivitalis</name>
    <dbReference type="NCBI Taxonomy" id="229920"/>
    <lineage>
        <taxon>Bacteria</taxon>
        <taxon>Bacillati</taxon>
        <taxon>Chloroflexota</taxon>
        <taxon>Anaerolineae</taxon>
        <taxon>Anaerolineales</taxon>
        <taxon>Anaerolineaceae</taxon>
        <taxon>Leptolinea</taxon>
    </lineage>
</organism>
<dbReference type="OrthoDB" id="9808762at2"/>
<comment type="caution">
    <text evidence="3">The sequence shown here is derived from an EMBL/GenBank/DDBJ whole genome shotgun (WGS) entry which is preliminary data.</text>
</comment>